<name>A0A2N5CRJ5_9CAUL</name>
<proteinExistence type="predicted"/>
<evidence type="ECO:0000313" key="2">
    <source>
        <dbReference type="EMBL" id="AYV46334.1"/>
    </source>
</evidence>
<reference evidence="3 4" key="1">
    <citation type="submission" date="2017-12" db="EMBL/GenBank/DDBJ databases">
        <title>The genome sequence of Caulobacter flavus CGMCC1 15093.</title>
        <authorList>
            <person name="Gao J."/>
            <person name="Mao X."/>
            <person name="Sun J."/>
        </authorList>
    </citation>
    <scope>NUCLEOTIDE SEQUENCE [LARGE SCALE GENOMIC DNA]</scope>
    <source>
        <strain evidence="3 4">CGMCC1 15093</strain>
    </source>
</reference>
<dbReference type="AlphaFoldDB" id="A0A2N5CRJ5"/>
<evidence type="ECO:0000256" key="1">
    <source>
        <dbReference type="SAM" id="SignalP"/>
    </source>
</evidence>
<protein>
    <submittedName>
        <fullName evidence="3">Uncharacterized protein</fullName>
    </submittedName>
</protein>
<dbReference type="Proteomes" id="UP000281192">
    <property type="component" value="Chromosome"/>
</dbReference>
<dbReference type="Proteomes" id="UP000234483">
    <property type="component" value="Unassembled WGS sequence"/>
</dbReference>
<keyword evidence="5" id="KW-1185">Reference proteome</keyword>
<gene>
    <name evidence="2" type="ORF">C1707_08730</name>
    <name evidence="3" type="ORF">CFHF_15650</name>
</gene>
<evidence type="ECO:0000313" key="5">
    <source>
        <dbReference type="Proteomes" id="UP000281192"/>
    </source>
</evidence>
<dbReference type="KEGG" id="cfh:C1707_08730"/>
<feature type="signal peptide" evidence="1">
    <location>
        <begin position="1"/>
        <end position="22"/>
    </location>
</feature>
<sequence length="185" mass="19784">MLARRMRAAVVMALALAGAAQAAEGYTHYANKNWMYVVILPGKVKLVTSKPPMPNHGFAVNLSRRARLWVDAGSTDGETLAQAVDEQVGVWRGAGCVELGRADDRLGGRPAVRLLLRCQAKGETNLQRMVIALAAPVGMNNTAYTVGVSYREHGPKAEADRADALLEDARAGFRFIGEDGSPPLG</sequence>
<dbReference type="RefSeq" id="WP_101713931.1">
    <property type="nucleotide sequence ID" value="NZ_CP026100.1"/>
</dbReference>
<accession>A0A2N5CRJ5</accession>
<dbReference type="EMBL" id="CP026100">
    <property type="protein sequence ID" value="AYV46334.1"/>
    <property type="molecule type" value="Genomic_DNA"/>
</dbReference>
<feature type="chain" id="PRO_5044577802" evidence="1">
    <location>
        <begin position="23"/>
        <end position="185"/>
    </location>
</feature>
<evidence type="ECO:0000313" key="4">
    <source>
        <dbReference type="Proteomes" id="UP000234483"/>
    </source>
</evidence>
<reference evidence="2 5" key="2">
    <citation type="submission" date="2018-01" db="EMBL/GenBank/DDBJ databases">
        <title>Complete genome sequence of Caulobacter flavus RHGG3.</title>
        <authorList>
            <person name="Yang E."/>
        </authorList>
    </citation>
    <scope>NUCLEOTIDE SEQUENCE [LARGE SCALE GENOMIC DNA]</scope>
    <source>
        <strain evidence="2 5">RHGG3</strain>
    </source>
</reference>
<evidence type="ECO:0000313" key="3">
    <source>
        <dbReference type="EMBL" id="PLR12003.1"/>
    </source>
</evidence>
<dbReference type="EMBL" id="PJRQ01000032">
    <property type="protein sequence ID" value="PLR12003.1"/>
    <property type="molecule type" value="Genomic_DNA"/>
</dbReference>
<keyword evidence="1" id="KW-0732">Signal</keyword>
<organism evidence="3 4">
    <name type="scientific">Caulobacter flavus</name>
    <dbReference type="NCBI Taxonomy" id="1679497"/>
    <lineage>
        <taxon>Bacteria</taxon>
        <taxon>Pseudomonadati</taxon>
        <taxon>Pseudomonadota</taxon>
        <taxon>Alphaproteobacteria</taxon>
        <taxon>Caulobacterales</taxon>
        <taxon>Caulobacteraceae</taxon>
        <taxon>Caulobacter</taxon>
    </lineage>
</organism>